<accession>A0ABQ9WKW5</accession>
<keyword evidence="4" id="KW-1185">Reference proteome</keyword>
<reference evidence="3 4" key="1">
    <citation type="journal article" date="2022" name="bioRxiv">
        <title>Genomics of Preaxostyla Flagellates Illuminates Evolutionary Transitions and the Path Towards Mitochondrial Loss.</title>
        <authorList>
            <person name="Novak L.V.F."/>
            <person name="Treitli S.C."/>
            <person name="Pyrih J."/>
            <person name="Halakuc P."/>
            <person name="Pipaliya S.V."/>
            <person name="Vacek V."/>
            <person name="Brzon O."/>
            <person name="Soukal P."/>
            <person name="Eme L."/>
            <person name="Dacks J.B."/>
            <person name="Karnkowska A."/>
            <person name="Elias M."/>
            <person name="Hampl V."/>
        </authorList>
    </citation>
    <scope>NUCLEOTIDE SEQUENCE [LARGE SCALE GENOMIC DNA]</scope>
    <source>
        <strain evidence="3">NAU3</strain>
        <tissue evidence="3">Gut</tissue>
    </source>
</reference>
<feature type="chain" id="PRO_5046811216" evidence="2">
    <location>
        <begin position="20"/>
        <end position="3123"/>
    </location>
</feature>
<feature type="region of interest" description="Disordered" evidence="1">
    <location>
        <begin position="2791"/>
        <end position="2823"/>
    </location>
</feature>
<name>A0ABQ9WKW5_9EUKA</name>
<evidence type="ECO:0000256" key="2">
    <source>
        <dbReference type="SAM" id="SignalP"/>
    </source>
</evidence>
<organism evidence="3 4">
    <name type="scientific">Blattamonas nauphoetae</name>
    <dbReference type="NCBI Taxonomy" id="2049346"/>
    <lineage>
        <taxon>Eukaryota</taxon>
        <taxon>Metamonada</taxon>
        <taxon>Preaxostyla</taxon>
        <taxon>Oxymonadida</taxon>
        <taxon>Blattamonas</taxon>
    </lineage>
</organism>
<dbReference type="Proteomes" id="UP001281761">
    <property type="component" value="Unassembled WGS sequence"/>
</dbReference>
<comment type="caution">
    <text evidence="3">The sequence shown here is derived from an EMBL/GenBank/DDBJ whole genome shotgun (WGS) entry which is preliminary data.</text>
</comment>
<feature type="signal peptide" evidence="2">
    <location>
        <begin position="1"/>
        <end position="19"/>
    </location>
</feature>
<gene>
    <name evidence="3" type="ORF">BLNAU_24976</name>
</gene>
<keyword evidence="2" id="KW-0732">Signal</keyword>
<proteinExistence type="predicted"/>
<evidence type="ECO:0000313" key="4">
    <source>
        <dbReference type="Proteomes" id="UP001281761"/>
    </source>
</evidence>
<evidence type="ECO:0000313" key="3">
    <source>
        <dbReference type="EMBL" id="KAK2940114.1"/>
    </source>
</evidence>
<protein>
    <submittedName>
        <fullName evidence="3">Uncharacterized protein</fullName>
    </submittedName>
</protein>
<feature type="compositionally biased region" description="Polar residues" evidence="1">
    <location>
        <begin position="2814"/>
        <end position="2823"/>
    </location>
</feature>
<dbReference type="EMBL" id="JARBJD010000741">
    <property type="protein sequence ID" value="KAK2940114.1"/>
    <property type="molecule type" value="Genomic_DNA"/>
</dbReference>
<sequence length="3123" mass="337679">MLQFAFVSLLFLLSTEISTDLQTLFEHIPNEIRLPKADFNCEAYLFESTNISILGENGTVIKLLSQKLTQHAPNLPTNQEAKHPPFIFRIVNSTASFGSLKLSLESQNAQFDKNMIKDQTTGTRAADFPRCAIVESSTLLLTQIEFQLETIISPLLITSTDSLADASSSVTLVSCVVQTGTPLIPSFTEIMSEQPSSTAAVVTVASVSILSLSLLGESGIASTVNSRSSPPHLSTIVTSSHFHNLTATPVPHSQPRHRPTQVLTGNEMSRVDDALYGTVASILGHSQSFDLINSTLLECENPRTGRNADDPTIKNITGTYTFTSSAGYFRNETGFTHYHFTSCIITSTEQTASFTIINIGSLSGAVKLTSCSITIDCQHFHVTVMFLKGAAEGRQSLSIDSCCVKYDKNDALAQTNNQILTYYSVMTDITHSTFESPKGDSRTRTFLPADSVAFIQVNNCRFKGQTTSSTGSVFSFSGTYQICLLSDSLFEGNKAGAFGGSVATSYAHQSFSRCVFRQNEADMRGGALYLIHPQHLFFEDTHFDNNKAKEKLSTTNDYAHYRGNDIASTPNCSFYTETNVIGCTSSTPSNKIGYYNSAVGNADLADQNKYFPTPIETKVNQLFVETGRTGEDCDESNPCPLVSTAVSKAESIFTQIHVAVGDCSLSDETITKSIQIVGQGWMVNSTKSTTLKMGGVTVGSYGNLTLTSLSLKPLNTSSVLLSHSAATATSLVKDVRIENLEQHTVPLFSFSQGTATLRVCAFNTIALTTSAAVSVNGSASLTLYQVWFMHVSSLSTTGGSCLDVNTSASVSIEMSDASRCSSNGPTGAFFITKVGSSTLTLKSLIFTENKASSSLSQIGNDIVLSGFPFSFVSISSPISSVSAKPHCLVVDSQLNGQIQNFQIPNFGYHEYGIHHPINTRFYFGLPMSQFKGVSQTVNDLVSPGTQVDIRIKNDVPIIMEETTFSNRTAYLRLLVIQHNSTSPTSCYTLREDVTFRLIGGQIQLPADPDTTPFIVDGSTSLFMLTTSTITLPPILSRPFIINKAGTTHMNSASFNSTLSLQGCSFIESLSGTVKVDYLTISNIHSDVNGSYLNAKNTSLQFHSFEFVNCSAQHGGALFVVLDSSHYIQFQFIAPYTTSFRDCRATALDENGVLVGKGGAIYVKGTSTNSRPIRFNTTALNHARFENNTAARGNDVFIESSLFAGKTVDQIPVFGGGSLSNMYRVAIEGRDSEEDKETIHYFLPSPSISVNGSVIEPISGPSGTDDDNCKWTGTHCATLTFGVKHLKQKYEDGRHFPQQIRFVWNMTYTEKAIVITDQDITVSGTTTTNAKTAKVLRSILEVDKDAVEGSFVFTIENKSLLAVTNLDIHPVARCGMFDLKDDAHSLKLDGVCLICSDSESYRHPLIKSTKHPVSLQNCHFNTTDASIGQAIFAVPLVSFSSTEYSFSIKSSSFKSFSVSGHALIAVTTKQPISFVSVKFDDITQTVSGKARCVHVTSSSLSTVVTPSGWSSFTPTQPLLDFIGCDSSLTSDHPFFESSLLFHLLPPTGTVVAGQTPDNEESEHPECGTDRLRCSTLNSALSSALSHSLSTHINVAGQVNLSSPLEVTTTATFSSSSGKQTVAQSSAGSVTMNKIGHTLSCDSLMFSLDHSRTLSLTACDIGTPTVTSLSETCLSLADVADGASLSLTGSVFQNVKFSHPSLGSAIVLRLGSSFSFDTSSLFSSVSSNAIGSLVFVESADISSTAQLPSFVLLKTTMEPLPSRLFTDEEKKRFVGKVDGKDAESLLFFWFPHSAKEATLDVDANGEVHPNCGLPQLPCRTLESGFASLKATKSAVLLNNADRIKTVLAAAFAEQTIKSKSEKQEVTIECSGGLSVSTNQQLILDTIVFVFEAGKRTSPFASVSAGSLQLMSCSFGTDTPTSLGSSLLHVKGSLEVESSSFSKLSTTDEKGLIWMEQTDLNVVSFVSTTITCCTSSSAPLISLTFSSTSQQDSWDFDFSGISFTESSSNDAPTGTLVFIAGSSFATHIVPSRFPLINSETDENKFWGFDSSTSVDSSLLVYLVEIGSEVDVDGKKGKDIAHCGHFGVACSTIGKGIGRGTAEDASKQINIQDATKVDERITPNSITLSIVGETGQRPISGSLAVTSCSFTSFSSSTSPSILSATIQPAQSVILSEISFVSCNSTDSTRSGVLDVTLSEGSTFTLTHSINRFASCSSPKATANLIFISHPSLSESVISSCLQFVWTKTSDSLADFAGKEAEHPVPILAESTSILLNNNTFTSCTCSGQANAIFLELENTTTVHADSFDYLMTDLVFDSHSSNSDTEIEIDVFVVGNNLDKTMTSTKWENSFSREKGSSLWGEDTATGLNISLLPYLVALEGPVEIDDDGKGFEKCGHFFLFCNSLELGLRRMKDASVDTMKVMEDHCNDSTRTEVRSVHLRERRIVNTVLLVGWLLRQFSERYNSVQSVLLSLFSSLSGTLSFTSCTIAGSSPNPVAFSLITLTTGDLLFLHTLEISCLQSTPLIASSGSISMTNCNFTSISRVDGLGCVLEADSSGSILVQHCLFVSCISNSTTNWIHLLGADTHTLNKENWEGTLNTSSLRSSVLLSTSLLSASSISDIDPHSLLYEFYPRVEHRLLFRRMGRMRTIHSVEVLSFLAYLWTLPVDLTKVRTVEINGEGEVKTQMKMDGDFLTIEGHKKRGVVKIVGKGQIVNNVFDDPDTLLLSFVSLDLSQSTLEEGGIVVNENGEVKLDSNILTGGQAVVVNLTLTDLSFSRTVFDFSSFDSVSLPRKERASLSNRARSSEAPPLPLKMKSKTEQTMSATGQTRAVKVDGGSLTVEGSIFHDNSVVNSSFPSVRRNIHCVSGETYDGNTEWGDGTKDFPSAWIKVEEGCQFSKVETKQEDSAKTVKLAGKLLIPCGLSLEVFEWNEKSKTETDKSTEISLATANIQNWNETSLELILNESSLSNTLNVEHEWRLRLVFGDGVAGTEWITVKQSRAAESSNDSSDEGSASHRDLCHRCTCSLHNHRVRGVLSSKSKTVGREQNLLNQQELDHVEVKVDVEESMNMMADRFSNNFQPNTLSESKLEGQALLGLLRLKSLDADLQIGLGADLKVYTQICHFLVHFN</sequence>
<evidence type="ECO:0000256" key="1">
    <source>
        <dbReference type="SAM" id="MobiDB-lite"/>
    </source>
</evidence>